<organism evidence="7 8">
    <name type="scientific">Rhizobium oryziradicis</name>
    <dbReference type="NCBI Taxonomy" id="1867956"/>
    <lineage>
        <taxon>Bacteria</taxon>
        <taxon>Pseudomonadati</taxon>
        <taxon>Pseudomonadota</taxon>
        <taxon>Alphaproteobacteria</taxon>
        <taxon>Hyphomicrobiales</taxon>
        <taxon>Rhizobiaceae</taxon>
        <taxon>Rhizobium/Agrobacterium group</taxon>
        <taxon>Rhizobium</taxon>
    </lineage>
</organism>
<reference evidence="7 8" key="1">
    <citation type="submission" date="2016-09" db="EMBL/GenBank/DDBJ databases">
        <title>Rhizobium oryziradicis sp. nov., isolated from the root of rice.</title>
        <authorList>
            <person name="Zhao J."/>
            <person name="Zhang X."/>
        </authorList>
    </citation>
    <scope>NUCLEOTIDE SEQUENCE [LARGE SCALE GENOMIC DNA]</scope>
    <source>
        <strain evidence="7 8">N19</strain>
    </source>
</reference>
<dbReference type="AlphaFoldDB" id="A0A1Q8ZU02"/>
<evidence type="ECO:0000313" key="7">
    <source>
        <dbReference type="EMBL" id="OLP45572.1"/>
    </source>
</evidence>
<keyword evidence="3" id="KW-0812">Transmembrane</keyword>
<dbReference type="Gene3D" id="3.40.630.30">
    <property type="match status" value="1"/>
</dbReference>
<evidence type="ECO:0000256" key="5">
    <source>
        <dbReference type="ARBA" id="ARBA00023136"/>
    </source>
</evidence>
<dbReference type="RefSeq" id="WP_075638588.1">
    <property type="nucleotide sequence ID" value="NZ_MKIM01000024.1"/>
</dbReference>
<evidence type="ECO:0000313" key="8">
    <source>
        <dbReference type="Proteomes" id="UP000186894"/>
    </source>
</evidence>
<dbReference type="InterPro" id="IPR051211">
    <property type="entry name" value="PG_lysyltransferase"/>
</dbReference>
<evidence type="ECO:0000256" key="3">
    <source>
        <dbReference type="ARBA" id="ARBA00022692"/>
    </source>
</evidence>
<dbReference type="GO" id="GO:0005886">
    <property type="term" value="C:plasma membrane"/>
    <property type="evidence" value="ECO:0007669"/>
    <property type="project" value="UniProtKB-SubCell"/>
</dbReference>
<dbReference type="InterPro" id="IPR024320">
    <property type="entry name" value="LPG_synthase_C"/>
</dbReference>
<dbReference type="PANTHER" id="PTHR34697:SF2">
    <property type="entry name" value="PHOSPHATIDYLGLYCEROL LYSYLTRANSFERASE"/>
    <property type="match status" value="1"/>
</dbReference>
<comment type="caution">
    <text evidence="7">The sequence shown here is derived from an EMBL/GenBank/DDBJ whole genome shotgun (WGS) entry which is preliminary data.</text>
</comment>
<comment type="subcellular location">
    <subcellularLocation>
        <location evidence="1">Cell membrane</location>
        <topology evidence="1">Multi-pass membrane protein</topology>
    </subcellularLocation>
</comment>
<feature type="domain" description="Phosphatidylglycerol lysyltransferase C-terminal" evidence="6">
    <location>
        <begin position="119"/>
        <end position="407"/>
    </location>
</feature>
<dbReference type="Proteomes" id="UP000186894">
    <property type="component" value="Unassembled WGS sequence"/>
</dbReference>
<keyword evidence="5" id="KW-0472">Membrane</keyword>
<dbReference type="EMBL" id="MKIM01000024">
    <property type="protein sequence ID" value="OLP45572.1"/>
    <property type="molecule type" value="Genomic_DNA"/>
</dbReference>
<protein>
    <recommendedName>
        <fullName evidence="6">Phosphatidylglycerol lysyltransferase C-terminal domain-containing protein</fullName>
    </recommendedName>
</protein>
<keyword evidence="2" id="KW-1003">Cell membrane</keyword>
<dbReference type="Pfam" id="PF09924">
    <property type="entry name" value="LPG_synthase_C"/>
    <property type="match status" value="1"/>
</dbReference>
<dbReference type="GO" id="GO:0016755">
    <property type="term" value="F:aminoacyltransferase activity"/>
    <property type="evidence" value="ECO:0007669"/>
    <property type="project" value="TreeGrafter"/>
</dbReference>
<sequence length="435" mass="47817">MGDVARIQDVRGEMSPARRLKGFGQRFGQHLDVSPRYLLGTAALFWAALELAAEPLAQVGLAYRITHGLGQGGAIAFCAMAFASLGLSRLHRTMAQGPARLVQTGVPQICVQKARDIVARQDDASAGLVALGDKHILFSDCGHAFVMYGRRGRTWIVLFDPVGPQTLWPALVMKMVREAKAAGCRVAFYQVSPAFLPTAADAGLRLFKLGDQAVVDLPEFDLKGGDWLKLRRSINRAERDGLEFSILPPADVAAVMDELALVSDTWLAHHNAAEKGFSLGTFQRGYVTSHPVAIIRMDGRIVAFANILTTQTRGSAFIDLMRHLPGVHRGAMDLLFVRIIQYLQAEGFQQLNLGMAPLSGLSARNCAPLWHHLGRFMFEHGERLYNFKGVQAFKAKFHPEWQPRYLAVADKRQAPQAMMDTALLIGGGLRGLVRR</sequence>
<dbReference type="InterPro" id="IPR016181">
    <property type="entry name" value="Acyl_CoA_acyltransferase"/>
</dbReference>
<dbReference type="OrthoDB" id="145485at2"/>
<evidence type="ECO:0000256" key="2">
    <source>
        <dbReference type="ARBA" id="ARBA00022475"/>
    </source>
</evidence>
<dbReference type="GO" id="GO:0055091">
    <property type="term" value="P:phospholipid homeostasis"/>
    <property type="evidence" value="ECO:0007669"/>
    <property type="project" value="TreeGrafter"/>
</dbReference>
<dbReference type="STRING" id="1867956.BJF95_10370"/>
<evidence type="ECO:0000256" key="1">
    <source>
        <dbReference type="ARBA" id="ARBA00004651"/>
    </source>
</evidence>
<proteinExistence type="predicted"/>
<evidence type="ECO:0000259" key="6">
    <source>
        <dbReference type="Pfam" id="PF09924"/>
    </source>
</evidence>
<accession>A0A1Q8ZU02</accession>
<keyword evidence="8" id="KW-1185">Reference proteome</keyword>
<keyword evidence="4" id="KW-1133">Transmembrane helix</keyword>
<dbReference type="PANTHER" id="PTHR34697">
    <property type="entry name" value="PHOSPHATIDYLGLYCEROL LYSYLTRANSFERASE"/>
    <property type="match status" value="1"/>
</dbReference>
<name>A0A1Q8ZU02_9HYPH</name>
<gene>
    <name evidence="7" type="ORF">BJF95_10370</name>
</gene>
<evidence type="ECO:0000256" key="4">
    <source>
        <dbReference type="ARBA" id="ARBA00022989"/>
    </source>
</evidence>
<dbReference type="SUPFAM" id="SSF55729">
    <property type="entry name" value="Acyl-CoA N-acyltransferases (Nat)"/>
    <property type="match status" value="1"/>
</dbReference>